<reference evidence="7" key="1">
    <citation type="submission" date="2016-01" db="EMBL/GenBank/DDBJ databases">
        <authorList>
            <person name="Regsiter A."/>
            <person name="william w."/>
        </authorList>
    </citation>
    <scope>NUCLEOTIDE SEQUENCE [LARGE SCALE GENOMIC DNA]</scope>
    <source>
        <strain evidence="7">CFBP 6623</strain>
    </source>
</reference>
<dbReference type="InterPro" id="IPR051453">
    <property type="entry name" value="MBL_Glyoxalase_II"/>
</dbReference>
<dbReference type="Proteomes" id="UP000191988">
    <property type="component" value="Unassembled WGS sequence"/>
</dbReference>
<dbReference type="Gene3D" id="3.60.15.10">
    <property type="entry name" value="Ribonuclease Z/Hydroxyacylglutathione hydrolase-like"/>
    <property type="match status" value="1"/>
</dbReference>
<dbReference type="PANTHER" id="PTHR46233">
    <property type="entry name" value="HYDROXYACYLGLUTATHIONE HYDROLASE GLOC"/>
    <property type="match status" value="1"/>
</dbReference>
<dbReference type="SMART" id="SM00849">
    <property type="entry name" value="Lactamase_B"/>
    <property type="match status" value="1"/>
</dbReference>
<proteinExistence type="predicted"/>
<keyword evidence="2" id="KW-0479">Metal-binding</keyword>
<dbReference type="CDD" id="cd07737">
    <property type="entry name" value="YcbL-like_MBL-fold"/>
    <property type="match status" value="1"/>
</dbReference>
<dbReference type="AlphaFoldDB" id="A0A1S7NRJ8"/>
<dbReference type="GO" id="GO:0016787">
    <property type="term" value="F:hydrolase activity"/>
    <property type="evidence" value="ECO:0007669"/>
    <property type="project" value="UniProtKB-KW"/>
</dbReference>
<dbReference type="PANTHER" id="PTHR46233:SF3">
    <property type="entry name" value="HYDROXYACYLGLUTATHIONE HYDROLASE GLOC"/>
    <property type="match status" value="1"/>
</dbReference>
<dbReference type="STRING" id="1183432.AGR3A_Cc160030"/>
<feature type="domain" description="Metallo-beta-lactamase" evidence="5">
    <location>
        <begin position="62"/>
        <end position="242"/>
    </location>
</feature>
<sequence>MPVILLNFIVIFKGNPATEKPYLFSAIVLGPVAVYRKRDFSDTETRDMGKLQAGIIPVTPFEQNCTILFDQDTKEGVVVDPGGDVDVILQVVAENGITLKEIWLTHGHLDHAGGAEELRAKLSLPVIGPHEDDRPLLDRIEVQAEKYGIAGLQNVVPDKWLKDGDRVSFGDHVFEVYHCPGHAPGHVIYYNRDQQFAHVGDVLFAGSVGRTDLPGGNHEQLMASIRDKLLPLGDDVGFICGHGPGGRLGDERRNNPYLQGI</sequence>
<comment type="cofactor">
    <cofactor evidence="1">
        <name>Zn(2+)</name>
        <dbReference type="ChEBI" id="CHEBI:29105"/>
    </cofactor>
</comment>
<evidence type="ECO:0000259" key="5">
    <source>
        <dbReference type="SMART" id="SM00849"/>
    </source>
</evidence>
<keyword evidence="3 6" id="KW-0378">Hydrolase</keyword>
<gene>
    <name evidence="6" type="ORF">AGR3A_Cc160030</name>
</gene>
<evidence type="ECO:0000313" key="7">
    <source>
        <dbReference type="Proteomes" id="UP000191988"/>
    </source>
</evidence>
<dbReference type="Pfam" id="PF00753">
    <property type="entry name" value="Lactamase_B"/>
    <property type="match status" value="1"/>
</dbReference>
<dbReference type="GO" id="GO:0046872">
    <property type="term" value="F:metal ion binding"/>
    <property type="evidence" value="ECO:0007669"/>
    <property type="project" value="UniProtKB-KW"/>
</dbReference>
<name>A0A1S7NRJ8_9HYPH</name>
<dbReference type="SUPFAM" id="SSF56281">
    <property type="entry name" value="Metallo-hydrolase/oxidoreductase"/>
    <property type="match status" value="1"/>
</dbReference>
<organism evidence="6 7">
    <name type="scientific">Agrobacterium tomkonis CFBP 6623</name>
    <dbReference type="NCBI Taxonomy" id="1183432"/>
    <lineage>
        <taxon>Bacteria</taxon>
        <taxon>Pseudomonadati</taxon>
        <taxon>Pseudomonadota</taxon>
        <taxon>Alphaproteobacteria</taxon>
        <taxon>Hyphomicrobiales</taxon>
        <taxon>Rhizobiaceae</taxon>
        <taxon>Rhizobium/Agrobacterium group</taxon>
        <taxon>Agrobacterium</taxon>
        <taxon>Agrobacterium tumefaciens complex</taxon>
    </lineage>
</organism>
<dbReference type="InterPro" id="IPR036866">
    <property type="entry name" value="RibonucZ/Hydroxyglut_hydro"/>
</dbReference>
<evidence type="ECO:0000256" key="2">
    <source>
        <dbReference type="ARBA" id="ARBA00022723"/>
    </source>
</evidence>
<evidence type="ECO:0000256" key="3">
    <source>
        <dbReference type="ARBA" id="ARBA00022801"/>
    </source>
</evidence>
<accession>A0A1S7NRJ8</accession>
<evidence type="ECO:0000313" key="6">
    <source>
        <dbReference type="EMBL" id="CUX10685.1"/>
    </source>
</evidence>
<evidence type="ECO:0000256" key="1">
    <source>
        <dbReference type="ARBA" id="ARBA00001947"/>
    </source>
</evidence>
<dbReference type="InterPro" id="IPR001279">
    <property type="entry name" value="Metallo-B-lactamas"/>
</dbReference>
<keyword evidence="7" id="KW-1185">Reference proteome</keyword>
<protein>
    <submittedName>
        <fullName evidence="6">Putative enzyme with metallo-hydrolase/oxidoreductase domain (YcbL-like)</fullName>
    </submittedName>
</protein>
<evidence type="ECO:0000256" key="4">
    <source>
        <dbReference type="ARBA" id="ARBA00022833"/>
    </source>
</evidence>
<keyword evidence="4" id="KW-0862">Zinc</keyword>
<dbReference type="EMBL" id="FBWK01000008">
    <property type="protein sequence ID" value="CUX10685.1"/>
    <property type="molecule type" value="Genomic_DNA"/>
</dbReference>